<sequence length="107" mass="11601">MDNNLALAAAYARGGVDSDLRARVSQAGPLDLVLVETGPLDLELVEFIAATEAPRSVTSIKSEAKLVPGEVGQRRSDSIKDGNVRLGSIWWTGKHVDRETEKRSEEI</sequence>
<gene>
    <name evidence="1" type="ORF">E2562_031234</name>
</gene>
<dbReference type="Proteomes" id="UP000479710">
    <property type="component" value="Unassembled WGS sequence"/>
</dbReference>
<organism evidence="1 2">
    <name type="scientific">Oryza meyeriana var. granulata</name>
    <dbReference type="NCBI Taxonomy" id="110450"/>
    <lineage>
        <taxon>Eukaryota</taxon>
        <taxon>Viridiplantae</taxon>
        <taxon>Streptophyta</taxon>
        <taxon>Embryophyta</taxon>
        <taxon>Tracheophyta</taxon>
        <taxon>Spermatophyta</taxon>
        <taxon>Magnoliopsida</taxon>
        <taxon>Liliopsida</taxon>
        <taxon>Poales</taxon>
        <taxon>Poaceae</taxon>
        <taxon>BOP clade</taxon>
        <taxon>Oryzoideae</taxon>
        <taxon>Oryzeae</taxon>
        <taxon>Oryzinae</taxon>
        <taxon>Oryza</taxon>
        <taxon>Oryza meyeriana</taxon>
    </lineage>
</organism>
<comment type="caution">
    <text evidence="1">The sequence shown here is derived from an EMBL/GenBank/DDBJ whole genome shotgun (WGS) entry which is preliminary data.</text>
</comment>
<keyword evidence="2" id="KW-1185">Reference proteome</keyword>
<reference evidence="1 2" key="1">
    <citation type="submission" date="2019-11" db="EMBL/GenBank/DDBJ databases">
        <title>Whole genome sequence of Oryza granulata.</title>
        <authorList>
            <person name="Li W."/>
        </authorList>
    </citation>
    <scope>NUCLEOTIDE SEQUENCE [LARGE SCALE GENOMIC DNA]</scope>
    <source>
        <strain evidence="2">cv. Menghai</strain>
        <tissue evidence="1">Leaf</tissue>
    </source>
</reference>
<dbReference type="EMBL" id="SPHZ02000006">
    <property type="protein sequence ID" value="KAF0914734.1"/>
    <property type="molecule type" value="Genomic_DNA"/>
</dbReference>
<protein>
    <submittedName>
        <fullName evidence="1">Uncharacterized protein</fullName>
    </submittedName>
</protein>
<accession>A0A6G1DRL3</accession>
<name>A0A6G1DRL3_9ORYZ</name>
<evidence type="ECO:0000313" key="1">
    <source>
        <dbReference type="EMBL" id="KAF0914734.1"/>
    </source>
</evidence>
<proteinExistence type="predicted"/>
<dbReference type="AlphaFoldDB" id="A0A6G1DRL3"/>
<evidence type="ECO:0000313" key="2">
    <source>
        <dbReference type="Proteomes" id="UP000479710"/>
    </source>
</evidence>